<accession>A0A154I8X4</accession>
<feature type="region of interest" description="Disordered" evidence="1">
    <location>
        <begin position="1"/>
        <end position="20"/>
    </location>
</feature>
<evidence type="ECO:0000313" key="2">
    <source>
        <dbReference type="EMBL" id="KZA97006.1"/>
    </source>
</evidence>
<gene>
    <name evidence="2" type="ORF">A4A59_33010</name>
</gene>
<dbReference type="AlphaFoldDB" id="A0A154I8X4"/>
<evidence type="ECO:0000256" key="1">
    <source>
        <dbReference type="SAM" id="MobiDB-lite"/>
    </source>
</evidence>
<name>A0A154I8X4_RHILE</name>
<dbReference type="EMBL" id="LVYU01000140">
    <property type="protein sequence ID" value="KZA97006.1"/>
    <property type="molecule type" value="Genomic_DNA"/>
</dbReference>
<proteinExistence type="predicted"/>
<organism evidence="2">
    <name type="scientific">Rhizobium leguminosarum</name>
    <dbReference type="NCBI Taxonomy" id="384"/>
    <lineage>
        <taxon>Bacteria</taxon>
        <taxon>Pseudomonadati</taxon>
        <taxon>Pseudomonadota</taxon>
        <taxon>Alphaproteobacteria</taxon>
        <taxon>Hyphomicrobiales</taxon>
        <taxon>Rhizobiaceae</taxon>
        <taxon>Rhizobium/Agrobacterium group</taxon>
        <taxon>Rhizobium</taxon>
    </lineage>
</organism>
<sequence length="130" mass="13903">MISPEIAARPQASALGGIDHQSEPMLPMELLELELSLEGYAGGDAGFCEAVRQAAARSGGELLFDLPAGGLIDDCRRIAVLRIPGDGEEMRVVLALLDGNGTEIRMQAPDEETAPLVRFADAFIELLERI</sequence>
<reference evidence="2" key="1">
    <citation type="submission" date="2016-03" db="EMBL/GenBank/DDBJ databases">
        <title>Microsymbionts genomes from the relict species Vavilovia formosa.</title>
        <authorList>
            <person name="Chirak E."/>
            <person name="Kimeklis A."/>
            <person name="Kopat V."/>
            <person name="Andronov E."/>
        </authorList>
    </citation>
    <scope>NUCLEOTIDE SEQUENCE [LARGE SCALE GENOMIC DNA]</scope>
    <source>
        <strain evidence="2">Vaf12</strain>
    </source>
</reference>
<comment type="caution">
    <text evidence="2">The sequence shown here is derived from an EMBL/GenBank/DDBJ whole genome shotgun (WGS) entry which is preliminary data.</text>
</comment>
<dbReference type="RefSeq" id="WP_062944944.1">
    <property type="nucleotide sequence ID" value="NZ_CP171844.1"/>
</dbReference>
<protein>
    <submittedName>
        <fullName evidence="2">Uncharacterized protein</fullName>
    </submittedName>
</protein>